<organism evidence="3 4">
    <name type="scientific">Mycoplasmopsis agassizii</name>
    <dbReference type="NCBI Taxonomy" id="33922"/>
    <lineage>
        <taxon>Bacteria</taxon>
        <taxon>Bacillati</taxon>
        <taxon>Mycoplasmatota</taxon>
        <taxon>Mycoplasmoidales</taxon>
        <taxon>Metamycoplasmataceae</taxon>
        <taxon>Mycoplasmopsis</taxon>
    </lineage>
</organism>
<dbReference type="OrthoDB" id="400658at2"/>
<dbReference type="EMBL" id="NQNY01000008">
    <property type="protein sequence ID" value="PAK21275.1"/>
    <property type="molecule type" value="Genomic_DNA"/>
</dbReference>
<gene>
    <name evidence="3" type="ORF">CJJ23_02920</name>
</gene>
<name>A0A269TKH7_9BACT</name>
<comment type="caution">
    <text evidence="3">The sequence shown here is derived from an EMBL/GenBank/DDBJ whole genome shotgun (WGS) entry which is preliminary data.</text>
</comment>
<accession>A0A269TKH7</accession>
<reference evidence="4" key="1">
    <citation type="submission" date="2017-08" db="EMBL/GenBank/DDBJ databases">
        <authorList>
            <person name="Alvarez-Ponce D."/>
            <person name="Weitzman C.L."/>
            <person name="Tillett R.L."/>
            <person name="Sandmeier F.C."/>
            <person name="Tracy C.R."/>
        </authorList>
    </citation>
    <scope>NUCLEOTIDE SEQUENCE [LARGE SCALE GENOMIC DNA]</scope>
    <source>
        <strain evidence="4">723</strain>
    </source>
</reference>
<sequence>MKNYKLKNKIKLLFGSLITGITILSSFAAISAINNNENAEIKNEIKSENDLILEKILNAESIEKMVTGLPVNYKGYQQFSSNSLVKKEKMMVINGVNRMEIVFKASTPKDIINHYIEKLVNLIKDNYEYSYAEYGLSFSIAYNDLNDLKKLFTSLIDFKIEQEILLQVNVYETHSTIKEWKKRNMSSVMDNGYFDHPTDTSSQDTGSSNYRPITRPNIDEENVWNKYNQVNKTRYEEAGFTKDILKKERIKARDNWYMHPRVKVGVLEWNGVINKNSRIYNSNDVVVGSGSISEHANVVSEVIIGNQGLNPYIKLYSSS</sequence>
<feature type="compositionally biased region" description="Polar residues" evidence="1">
    <location>
        <begin position="199"/>
        <end position="211"/>
    </location>
</feature>
<dbReference type="AlphaFoldDB" id="A0A269TKH7"/>
<proteinExistence type="predicted"/>
<evidence type="ECO:0000256" key="1">
    <source>
        <dbReference type="SAM" id="MobiDB-lite"/>
    </source>
</evidence>
<evidence type="ECO:0000313" key="4">
    <source>
        <dbReference type="Proteomes" id="UP000216943"/>
    </source>
</evidence>
<feature type="region of interest" description="Disordered" evidence="1">
    <location>
        <begin position="194"/>
        <end position="215"/>
    </location>
</feature>
<keyword evidence="2" id="KW-0732">Signal</keyword>
<feature type="signal peptide" evidence="2">
    <location>
        <begin position="1"/>
        <end position="28"/>
    </location>
</feature>
<evidence type="ECO:0000256" key="2">
    <source>
        <dbReference type="SAM" id="SignalP"/>
    </source>
</evidence>
<evidence type="ECO:0000313" key="3">
    <source>
        <dbReference type="EMBL" id="PAK21275.1"/>
    </source>
</evidence>
<dbReference type="RefSeq" id="WP_095334868.1">
    <property type="nucleotide sequence ID" value="NZ_NQNY01000008.1"/>
</dbReference>
<protein>
    <submittedName>
        <fullName evidence="3">Uncharacterized protein</fullName>
    </submittedName>
</protein>
<feature type="chain" id="PRO_5013057629" evidence="2">
    <location>
        <begin position="29"/>
        <end position="319"/>
    </location>
</feature>
<dbReference type="Proteomes" id="UP000216943">
    <property type="component" value="Unassembled WGS sequence"/>
</dbReference>